<evidence type="ECO:0000256" key="8">
    <source>
        <dbReference type="RuleBase" id="RU365098"/>
    </source>
</evidence>
<evidence type="ECO:0000313" key="11">
    <source>
        <dbReference type="Proteomes" id="UP001501509"/>
    </source>
</evidence>
<dbReference type="Gene3D" id="3.30.70.20">
    <property type="match status" value="1"/>
</dbReference>
<keyword evidence="8" id="KW-0003">3Fe-4S</keyword>
<comment type="function">
    <text evidence="8">Ferredoxins are iron-sulfur proteins that transfer electrons in a wide variety of metabolic reactions.</text>
</comment>
<keyword evidence="7 8" id="KW-0411">Iron-sulfur</keyword>
<name>A0ABN3P8F4_9ACTN</name>
<evidence type="ECO:0000256" key="2">
    <source>
        <dbReference type="ARBA" id="ARBA00022448"/>
    </source>
</evidence>
<organism evidence="10 11">
    <name type="scientific">Actinomadura fulvescens</name>
    <dbReference type="NCBI Taxonomy" id="46160"/>
    <lineage>
        <taxon>Bacteria</taxon>
        <taxon>Bacillati</taxon>
        <taxon>Actinomycetota</taxon>
        <taxon>Actinomycetes</taxon>
        <taxon>Streptosporangiales</taxon>
        <taxon>Thermomonosporaceae</taxon>
        <taxon>Actinomadura</taxon>
    </lineage>
</organism>
<feature type="domain" description="4Fe-4S ferredoxin-type" evidence="9">
    <location>
        <begin position="1"/>
        <end position="31"/>
    </location>
</feature>
<dbReference type="InterPro" id="IPR017900">
    <property type="entry name" value="4Fe4S_Fe_S_CS"/>
</dbReference>
<dbReference type="SUPFAM" id="SSF54862">
    <property type="entry name" value="4Fe-4S ferredoxins"/>
    <property type="match status" value="1"/>
</dbReference>
<dbReference type="Proteomes" id="UP001501509">
    <property type="component" value="Unassembled WGS sequence"/>
</dbReference>
<dbReference type="EMBL" id="BAAATD010000001">
    <property type="protein sequence ID" value="GAA2573792.1"/>
    <property type="molecule type" value="Genomic_DNA"/>
</dbReference>
<evidence type="ECO:0000256" key="5">
    <source>
        <dbReference type="ARBA" id="ARBA00022982"/>
    </source>
</evidence>
<evidence type="ECO:0000256" key="3">
    <source>
        <dbReference type="ARBA" id="ARBA00022485"/>
    </source>
</evidence>
<sequence>MTYVIAQPCVGVKDGSCVQVCPVDCIHPAPGEPGYDESPQLYIDPLECIDCHSCAQACPVDAALPEEDLPPEWGSSLEANAAFFTERGPL</sequence>
<protein>
    <recommendedName>
        <fullName evidence="8">Ferredoxin</fullName>
    </recommendedName>
</protein>
<dbReference type="PROSITE" id="PS51379">
    <property type="entry name" value="4FE4S_FER_2"/>
    <property type="match status" value="2"/>
</dbReference>
<accession>A0ABN3P8F4</accession>
<dbReference type="PROSITE" id="PS00198">
    <property type="entry name" value="4FE4S_FER_1"/>
    <property type="match status" value="1"/>
</dbReference>
<dbReference type="InterPro" id="IPR000813">
    <property type="entry name" value="7Fe_ferredoxin"/>
</dbReference>
<evidence type="ECO:0000256" key="7">
    <source>
        <dbReference type="ARBA" id="ARBA00023014"/>
    </source>
</evidence>
<keyword evidence="5 8" id="KW-0249">Electron transport</keyword>
<dbReference type="RefSeq" id="WP_344536727.1">
    <property type="nucleotide sequence ID" value="NZ_BAAATD010000001.1"/>
</dbReference>
<evidence type="ECO:0000256" key="1">
    <source>
        <dbReference type="ARBA" id="ARBA00001966"/>
    </source>
</evidence>
<evidence type="ECO:0000259" key="9">
    <source>
        <dbReference type="PROSITE" id="PS51379"/>
    </source>
</evidence>
<keyword evidence="6 8" id="KW-0408">Iron</keyword>
<dbReference type="PRINTS" id="PR00354">
    <property type="entry name" value="7FE8SFRDOXIN"/>
</dbReference>
<evidence type="ECO:0000256" key="4">
    <source>
        <dbReference type="ARBA" id="ARBA00022723"/>
    </source>
</evidence>
<dbReference type="PANTHER" id="PTHR42859">
    <property type="entry name" value="OXIDOREDUCTASE"/>
    <property type="match status" value="1"/>
</dbReference>
<dbReference type="InterPro" id="IPR017896">
    <property type="entry name" value="4Fe4S_Fe-S-bd"/>
</dbReference>
<dbReference type="InterPro" id="IPR050294">
    <property type="entry name" value="RnfB_subfamily"/>
</dbReference>
<comment type="cofactor">
    <cofactor evidence="1 8">
        <name>[4Fe-4S] cluster</name>
        <dbReference type="ChEBI" id="CHEBI:49883"/>
    </cofactor>
</comment>
<keyword evidence="11" id="KW-1185">Reference proteome</keyword>
<gene>
    <name evidence="10" type="ORF">GCM10010411_01890</name>
</gene>
<comment type="cofactor">
    <cofactor evidence="8">
        <name>[3Fe-4S] cluster</name>
        <dbReference type="ChEBI" id="CHEBI:21137"/>
    </cofactor>
    <text evidence="8">Binds 1 [3Fe-4S] cluster.</text>
</comment>
<keyword evidence="2 8" id="KW-0813">Transport</keyword>
<evidence type="ECO:0000256" key="6">
    <source>
        <dbReference type="ARBA" id="ARBA00023004"/>
    </source>
</evidence>
<reference evidence="10 11" key="1">
    <citation type="journal article" date="2019" name="Int. J. Syst. Evol. Microbiol.">
        <title>The Global Catalogue of Microorganisms (GCM) 10K type strain sequencing project: providing services to taxonomists for standard genome sequencing and annotation.</title>
        <authorList>
            <consortium name="The Broad Institute Genomics Platform"/>
            <consortium name="The Broad Institute Genome Sequencing Center for Infectious Disease"/>
            <person name="Wu L."/>
            <person name="Ma J."/>
        </authorList>
    </citation>
    <scope>NUCLEOTIDE SEQUENCE [LARGE SCALE GENOMIC DNA]</scope>
    <source>
        <strain evidence="10 11">JCM 6833</strain>
    </source>
</reference>
<proteinExistence type="predicted"/>
<comment type="caution">
    <text evidence="10">The sequence shown here is derived from an EMBL/GenBank/DDBJ whole genome shotgun (WGS) entry which is preliminary data.</text>
</comment>
<dbReference type="Pfam" id="PF12838">
    <property type="entry name" value="Fer4_7"/>
    <property type="match status" value="1"/>
</dbReference>
<evidence type="ECO:0000313" key="10">
    <source>
        <dbReference type="EMBL" id="GAA2573792.1"/>
    </source>
</evidence>
<keyword evidence="4 8" id="KW-0479">Metal-binding</keyword>
<feature type="domain" description="4Fe-4S ferredoxin-type" evidence="9">
    <location>
        <begin position="39"/>
        <end position="68"/>
    </location>
</feature>
<dbReference type="PANTHER" id="PTHR42859:SF2">
    <property type="entry name" value="FERREDOXIN"/>
    <property type="match status" value="1"/>
</dbReference>
<keyword evidence="3 8" id="KW-0004">4Fe-4S</keyword>